<dbReference type="InterPro" id="IPR003953">
    <property type="entry name" value="FAD-dep_OxRdtase_2_FAD-bd"/>
</dbReference>
<dbReference type="Proteomes" id="UP001501803">
    <property type="component" value="Unassembled WGS sequence"/>
</dbReference>
<accession>A0ABP7KS58</accession>
<dbReference type="Gene3D" id="3.90.700.10">
    <property type="entry name" value="Succinate dehydrogenase/fumarate reductase flavoprotein, catalytic domain"/>
    <property type="match status" value="1"/>
</dbReference>
<dbReference type="SUPFAM" id="SSF51905">
    <property type="entry name" value="FAD/NAD(P)-binding domain"/>
    <property type="match status" value="1"/>
</dbReference>
<evidence type="ECO:0000313" key="6">
    <source>
        <dbReference type="EMBL" id="GAA3885931.1"/>
    </source>
</evidence>
<evidence type="ECO:0000259" key="5">
    <source>
        <dbReference type="Pfam" id="PF00890"/>
    </source>
</evidence>
<feature type="domain" description="FAD-dependent oxidoreductase 2 FAD-binding" evidence="5">
    <location>
        <begin position="21"/>
        <end position="526"/>
    </location>
</feature>
<proteinExistence type="predicted"/>
<evidence type="ECO:0000256" key="4">
    <source>
        <dbReference type="ARBA" id="ARBA00023002"/>
    </source>
</evidence>
<sequence>MSIQDGAFLMESVTEWDEEFDVVSVGSGAGGVVAALTAASEGASALVIEKYHQLGGVTSLSAGQVWMGPTTHAREAGFEDSPEEVRSYLDHLSAGFGDLDNRQTYIDRGAEALDSLTALGLRMQIIPGLTDYYYPDAPGSKEDGRYLEAVPFPATRLGEWQHRTVAGAGVSTGALGSSTLSNLDLLECGADQQMLAQRAAMRAAKSERAQGAGLMANLIAVALEQGVQFRAETAAVKLVGKDRVEGVIVTTPEGSRSIRARQGVVLATSSYDWDPVFRETFEHIKDLHSVTLPTVTGDHFRLASDFRAATATTLPAGNPTHVSINIPGEMWGGRPMYRHMIPALPHSVVVNRAGARFGDESFFHSYAAALYTFDGDKQEFPNWPAWLVFDESFRTKYPLGPIAAGVELPEGMAVQASSLRELAEVCGIDPDGLEQTAERIGEFAITGIDEDFGRGSRGFVRKILGDPAIKPNPNIGPVDRAPFYAIKLERTGTGLASAGLKTNTQAQVMDIDGNPIKGLFAVGNSVARLEFGAGYNSGQAVGRSLVFGYVAGQTLAASGLSLDAESA</sequence>
<gene>
    <name evidence="6" type="ORF">GCM10022381_30080</name>
</gene>
<keyword evidence="3" id="KW-0274">FAD</keyword>
<comment type="caution">
    <text evidence="6">The sequence shown here is derived from an EMBL/GenBank/DDBJ whole genome shotgun (WGS) entry which is preliminary data.</text>
</comment>
<comment type="cofactor">
    <cofactor evidence="1">
        <name>FAD</name>
        <dbReference type="ChEBI" id="CHEBI:57692"/>
    </cofactor>
</comment>
<dbReference type="EMBL" id="BAABCN010000010">
    <property type="protein sequence ID" value="GAA3885931.1"/>
    <property type="molecule type" value="Genomic_DNA"/>
</dbReference>
<dbReference type="Gene3D" id="3.50.50.60">
    <property type="entry name" value="FAD/NAD(P)-binding domain"/>
    <property type="match status" value="2"/>
</dbReference>
<evidence type="ECO:0000256" key="1">
    <source>
        <dbReference type="ARBA" id="ARBA00001974"/>
    </source>
</evidence>
<keyword evidence="7" id="KW-1185">Reference proteome</keyword>
<dbReference type="PANTHER" id="PTHR43400">
    <property type="entry name" value="FUMARATE REDUCTASE"/>
    <property type="match status" value="1"/>
</dbReference>
<dbReference type="InterPro" id="IPR036188">
    <property type="entry name" value="FAD/NAD-bd_sf"/>
</dbReference>
<dbReference type="Pfam" id="PF00890">
    <property type="entry name" value="FAD_binding_2"/>
    <property type="match status" value="1"/>
</dbReference>
<keyword evidence="2" id="KW-0285">Flavoprotein</keyword>
<protein>
    <submittedName>
        <fullName evidence="6">FAD-binding protein</fullName>
    </submittedName>
</protein>
<reference evidence="7" key="1">
    <citation type="journal article" date="2019" name="Int. J. Syst. Evol. Microbiol.">
        <title>The Global Catalogue of Microorganisms (GCM) 10K type strain sequencing project: providing services to taxonomists for standard genome sequencing and annotation.</title>
        <authorList>
            <consortium name="The Broad Institute Genomics Platform"/>
            <consortium name="The Broad Institute Genome Sequencing Center for Infectious Disease"/>
            <person name="Wu L."/>
            <person name="Ma J."/>
        </authorList>
    </citation>
    <scope>NUCLEOTIDE SEQUENCE [LARGE SCALE GENOMIC DNA]</scope>
    <source>
        <strain evidence="7">JCM 17021</strain>
    </source>
</reference>
<organism evidence="6 7">
    <name type="scientific">Leifsonia kafniensis</name>
    <dbReference type="NCBI Taxonomy" id="475957"/>
    <lineage>
        <taxon>Bacteria</taxon>
        <taxon>Bacillati</taxon>
        <taxon>Actinomycetota</taxon>
        <taxon>Actinomycetes</taxon>
        <taxon>Micrococcales</taxon>
        <taxon>Microbacteriaceae</taxon>
        <taxon>Leifsonia</taxon>
    </lineage>
</organism>
<evidence type="ECO:0000256" key="2">
    <source>
        <dbReference type="ARBA" id="ARBA00022630"/>
    </source>
</evidence>
<dbReference type="SUPFAM" id="SSF56425">
    <property type="entry name" value="Succinate dehydrogenase/fumarate reductase flavoprotein, catalytic domain"/>
    <property type="match status" value="1"/>
</dbReference>
<dbReference type="RefSeq" id="WP_345068178.1">
    <property type="nucleotide sequence ID" value="NZ_BAABCN010000010.1"/>
</dbReference>
<keyword evidence="4" id="KW-0560">Oxidoreductase</keyword>
<evidence type="ECO:0000256" key="3">
    <source>
        <dbReference type="ARBA" id="ARBA00022827"/>
    </source>
</evidence>
<dbReference type="InterPro" id="IPR050315">
    <property type="entry name" value="FAD-oxidoreductase_2"/>
</dbReference>
<dbReference type="InterPro" id="IPR027477">
    <property type="entry name" value="Succ_DH/fumarate_Rdtase_cat_sf"/>
</dbReference>
<evidence type="ECO:0000313" key="7">
    <source>
        <dbReference type="Proteomes" id="UP001501803"/>
    </source>
</evidence>
<dbReference type="PANTHER" id="PTHR43400:SF10">
    <property type="entry name" value="3-OXOSTEROID 1-DEHYDROGENASE"/>
    <property type="match status" value="1"/>
</dbReference>
<name>A0ABP7KS58_9MICO</name>